<accession>A0A0R3DN74</accession>
<name>A0A0R3DN74_9BRAD</name>
<comment type="caution">
    <text evidence="1">The sequence shown here is derived from an EMBL/GenBank/DDBJ whole genome shotgun (WGS) entry which is preliminary data.</text>
</comment>
<gene>
    <name evidence="1" type="ORF">AOQ71_22440</name>
</gene>
<proteinExistence type="predicted"/>
<protein>
    <submittedName>
        <fullName evidence="1">Uncharacterized protein</fullName>
    </submittedName>
</protein>
<dbReference type="Proteomes" id="UP000051936">
    <property type="component" value="Unassembled WGS sequence"/>
</dbReference>
<evidence type="ECO:0000313" key="1">
    <source>
        <dbReference type="EMBL" id="KRQ08255.1"/>
    </source>
</evidence>
<keyword evidence="2" id="KW-1185">Reference proteome</keyword>
<dbReference type="STRING" id="989370.AOQ71_22440"/>
<dbReference type="AlphaFoldDB" id="A0A0R3DN74"/>
<sequence>MHRCCAHVTKKHMRWTFLSMSPVKQANRNETRHCLQLNFAEDNRHANALRVCEALFSEDVLPGDAKLMAPSDFYAAIASGPSRTRPTARDEEVALLPFLAA</sequence>
<reference evidence="1 2" key="1">
    <citation type="submission" date="2015-09" db="EMBL/GenBank/DDBJ databases">
        <title>Draft Genome Sequence of Bradyrhizobium manausense Strain BR 3351T, a Novel Symbiotic Nitrogen-Fixing Alphaproteobacterium Isolated from Brazilian Amazon Rain Forest.</title>
        <authorList>
            <person name="De Araujo J.L."/>
            <person name="Zilli J.E."/>
        </authorList>
    </citation>
    <scope>NUCLEOTIDE SEQUENCE [LARGE SCALE GENOMIC DNA]</scope>
    <source>
        <strain evidence="1 2">BR3351</strain>
    </source>
</reference>
<evidence type="ECO:0000313" key="2">
    <source>
        <dbReference type="Proteomes" id="UP000051936"/>
    </source>
</evidence>
<organism evidence="1 2">
    <name type="scientific">Bradyrhizobium manausense</name>
    <dbReference type="NCBI Taxonomy" id="989370"/>
    <lineage>
        <taxon>Bacteria</taxon>
        <taxon>Pseudomonadati</taxon>
        <taxon>Pseudomonadota</taxon>
        <taxon>Alphaproteobacteria</taxon>
        <taxon>Hyphomicrobiales</taxon>
        <taxon>Nitrobacteraceae</taxon>
        <taxon>Bradyrhizobium</taxon>
    </lineage>
</organism>
<dbReference type="EMBL" id="LJYG01000094">
    <property type="protein sequence ID" value="KRQ08255.1"/>
    <property type="molecule type" value="Genomic_DNA"/>
</dbReference>